<feature type="region of interest" description="Disordered" evidence="1">
    <location>
        <begin position="87"/>
        <end position="122"/>
    </location>
</feature>
<dbReference type="RefSeq" id="WP_207129570.1">
    <property type="nucleotide sequence ID" value="NZ_BOPO01000151.1"/>
</dbReference>
<name>A0A8J4AIW0_9ACTN</name>
<evidence type="ECO:0008006" key="4">
    <source>
        <dbReference type="Google" id="ProtNLM"/>
    </source>
</evidence>
<dbReference type="AlphaFoldDB" id="A0A8J4AIW0"/>
<comment type="caution">
    <text evidence="2">The sequence shown here is derived from an EMBL/GenBank/DDBJ whole genome shotgun (WGS) entry which is preliminary data.</text>
</comment>
<dbReference type="InterPro" id="IPR032724">
    <property type="entry name" value="SCP1.201-like"/>
</dbReference>
<feature type="compositionally biased region" description="Polar residues" evidence="1">
    <location>
        <begin position="93"/>
        <end position="107"/>
    </location>
</feature>
<feature type="region of interest" description="Disordered" evidence="1">
    <location>
        <begin position="145"/>
        <end position="170"/>
    </location>
</feature>
<dbReference type="Proteomes" id="UP000614996">
    <property type="component" value="Unassembled WGS sequence"/>
</dbReference>
<reference evidence="3" key="1">
    <citation type="journal article" date="2021" name="Int. J. Syst. Evol. Microbiol.">
        <title>Actinocatenispora comari sp. nov., an endophytic actinomycete isolated from aerial parts of Comarum salesowianum.</title>
        <authorList>
            <person name="Oyunbileg N."/>
            <person name="Iizaka Y."/>
            <person name="Hamada M."/>
            <person name="Davaapurev B.O."/>
            <person name="Fukumoto A."/>
            <person name="Tsetseg B."/>
            <person name="Kato F."/>
            <person name="Tamura T."/>
            <person name="Batkhuu J."/>
            <person name="Anzai Y."/>
        </authorList>
    </citation>
    <scope>NUCLEOTIDE SEQUENCE [LARGE SCALE GENOMIC DNA]</scope>
    <source>
        <strain evidence="3">NUM-2625</strain>
    </source>
</reference>
<protein>
    <recommendedName>
        <fullName evidence="4">Nucleic acid/nucleotide deaminase of polymorphic system toxin</fullName>
    </recommendedName>
</protein>
<evidence type="ECO:0000256" key="1">
    <source>
        <dbReference type="SAM" id="MobiDB-lite"/>
    </source>
</evidence>
<organism evidence="2 3">
    <name type="scientific">Actinocatenispora comari</name>
    <dbReference type="NCBI Taxonomy" id="2807577"/>
    <lineage>
        <taxon>Bacteria</taxon>
        <taxon>Bacillati</taxon>
        <taxon>Actinomycetota</taxon>
        <taxon>Actinomycetes</taxon>
        <taxon>Micromonosporales</taxon>
        <taxon>Micromonosporaceae</taxon>
        <taxon>Actinocatenispora</taxon>
    </lineage>
</organism>
<evidence type="ECO:0000313" key="3">
    <source>
        <dbReference type="Proteomes" id="UP000614996"/>
    </source>
</evidence>
<gene>
    <name evidence="2" type="ORF">NUM_72930</name>
</gene>
<evidence type="ECO:0000313" key="2">
    <source>
        <dbReference type="EMBL" id="GIL32039.1"/>
    </source>
</evidence>
<dbReference type="EMBL" id="BOPO01000151">
    <property type="protein sequence ID" value="GIL32039.1"/>
    <property type="molecule type" value="Genomic_DNA"/>
</dbReference>
<accession>A0A8J4AIW0</accession>
<proteinExistence type="predicted"/>
<feature type="compositionally biased region" description="Pro residues" evidence="1">
    <location>
        <begin position="109"/>
        <end position="119"/>
    </location>
</feature>
<dbReference type="Pfam" id="PF14428">
    <property type="entry name" value="DddA-like"/>
    <property type="match status" value="1"/>
</dbReference>
<sequence length="261" mass="26935">MTSVEQVAAAIRAALAELADADRLLGPVGDRYEHAVGLLAAVTDGTGSADASIALAALADARQRLDDARAAMAAATRGIEQYLGDIGAGTGSSGQTDSVPAAQSSVGQLPPPAPGPDDPLPGYVQQAAGQLPQRADGDKTTGLAYDTAGRPLSTGPIVSGRSGPGRGAPYLRRDDPAIRWHLMQAVVEHVEGHMAALMRQPGAPREVVLVINNVPCRGPRGCRTLLPGVIPARTRLTVFVTDHGQTRYYATYVGHGRGIAS</sequence>
<keyword evidence="3" id="KW-1185">Reference proteome</keyword>